<keyword evidence="11" id="KW-0482">Metalloprotease</keyword>
<feature type="transmembrane region" description="Helical" evidence="14">
    <location>
        <begin position="416"/>
        <end position="447"/>
    </location>
</feature>
<keyword evidence="5 14" id="KW-0812">Transmembrane</keyword>
<gene>
    <name evidence="19" type="primary">LOC108009572</name>
</gene>
<proteinExistence type="inferred from homology"/>
<keyword evidence="13" id="KW-0325">Glycoprotein</keyword>
<dbReference type="Pfam" id="PF22249">
    <property type="entry name" value="ERMP1-TM"/>
    <property type="match status" value="1"/>
</dbReference>
<evidence type="ECO:0000256" key="2">
    <source>
        <dbReference type="ARBA" id="ARBA00004477"/>
    </source>
</evidence>
<feature type="transmembrane region" description="Helical" evidence="14">
    <location>
        <begin position="591"/>
        <end position="614"/>
    </location>
</feature>
<feature type="transmembrane region" description="Helical" evidence="14">
    <location>
        <begin position="493"/>
        <end position="515"/>
    </location>
</feature>
<dbReference type="Pfam" id="PF04389">
    <property type="entry name" value="Peptidase_M28"/>
    <property type="match status" value="1"/>
</dbReference>
<evidence type="ECO:0000256" key="9">
    <source>
        <dbReference type="ARBA" id="ARBA00022833"/>
    </source>
</evidence>
<dbReference type="InterPro" id="IPR048024">
    <property type="entry name" value="Fxna-like_M28_dom"/>
</dbReference>
<comment type="cofactor">
    <cofactor evidence="1">
        <name>Zn(2+)</name>
        <dbReference type="ChEBI" id="CHEBI:29105"/>
    </cofactor>
</comment>
<evidence type="ECO:0000256" key="1">
    <source>
        <dbReference type="ARBA" id="ARBA00001947"/>
    </source>
</evidence>
<keyword evidence="9" id="KW-0862">Zinc</keyword>
<dbReference type="Proteomes" id="UP001652628">
    <property type="component" value="Chromosome 2R"/>
</dbReference>
<feature type="domain" description="Peptidase M28" evidence="15">
    <location>
        <begin position="150"/>
        <end position="344"/>
    </location>
</feature>
<feature type="domain" description="Endoplasmic reticulum metallopeptidase 1-like C-terminal" evidence="16">
    <location>
        <begin position="648"/>
        <end position="816"/>
    </location>
</feature>
<name>A0AB39Z794_DROSZ</name>
<dbReference type="InterPro" id="IPR053973">
    <property type="entry name" value="ERMP1-like_C"/>
</dbReference>
<dbReference type="Gene3D" id="3.40.630.10">
    <property type="entry name" value="Zn peptidases"/>
    <property type="match status" value="1"/>
</dbReference>
<evidence type="ECO:0000259" key="15">
    <source>
        <dbReference type="Pfam" id="PF04389"/>
    </source>
</evidence>
<evidence type="ECO:0000259" key="17">
    <source>
        <dbReference type="Pfam" id="PF22249"/>
    </source>
</evidence>
<feature type="transmembrane region" description="Helical" evidence="14">
    <location>
        <begin position="384"/>
        <end position="404"/>
    </location>
</feature>
<dbReference type="GO" id="GO:0006508">
    <property type="term" value="P:proteolysis"/>
    <property type="evidence" value="ECO:0007669"/>
    <property type="project" value="UniProtKB-KW"/>
</dbReference>
<dbReference type="InterPro" id="IPR053974">
    <property type="entry name" value="ERMP1_1-A_TM"/>
</dbReference>
<dbReference type="InterPro" id="IPR007484">
    <property type="entry name" value="Peptidase_M28"/>
</dbReference>
<evidence type="ECO:0000256" key="3">
    <source>
        <dbReference type="ARBA" id="ARBA00010918"/>
    </source>
</evidence>
<dbReference type="InterPro" id="IPR045175">
    <property type="entry name" value="M28_fam"/>
</dbReference>
<feature type="transmembrane region" description="Helical" evidence="14">
    <location>
        <begin position="522"/>
        <end position="541"/>
    </location>
</feature>
<keyword evidence="12 14" id="KW-0472">Membrane</keyword>
<evidence type="ECO:0000256" key="6">
    <source>
        <dbReference type="ARBA" id="ARBA00022723"/>
    </source>
</evidence>
<keyword evidence="6" id="KW-0479">Metal-binding</keyword>
<evidence type="ECO:0000259" key="16">
    <source>
        <dbReference type="Pfam" id="PF22248"/>
    </source>
</evidence>
<feature type="transmembrane region" description="Helical" evidence="14">
    <location>
        <begin position="459"/>
        <end position="481"/>
    </location>
</feature>
<evidence type="ECO:0000313" key="19">
    <source>
        <dbReference type="RefSeq" id="XP_016929528.3"/>
    </source>
</evidence>
<evidence type="ECO:0000256" key="7">
    <source>
        <dbReference type="ARBA" id="ARBA00022801"/>
    </source>
</evidence>
<evidence type="ECO:0000256" key="4">
    <source>
        <dbReference type="ARBA" id="ARBA00022670"/>
    </source>
</evidence>
<dbReference type="PANTHER" id="PTHR12147:SF22">
    <property type="entry name" value="ENDOPLASMIC RETICULUM METALLOPEPTIDASE 1"/>
    <property type="match status" value="1"/>
</dbReference>
<evidence type="ECO:0000256" key="11">
    <source>
        <dbReference type="ARBA" id="ARBA00023049"/>
    </source>
</evidence>
<dbReference type="PANTHER" id="PTHR12147">
    <property type="entry name" value="METALLOPEPTIDASE M28 FAMILY MEMBER"/>
    <property type="match status" value="1"/>
</dbReference>
<keyword evidence="10 14" id="KW-1133">Transmembrane helix</keyword>
<accession>A0AB39Z794</accession>
<keyword evidence="7" id="KW-0378">Hydrolase</keyword>
<dbReference type="Pfam" id="PF22248">
    <property type="entry name" value="ERMP1_C"/>
    <property type="match status" value="1"/>
</dbReference>
<evidence type="ECO:0000256" key="10">
    <source>
        <dbReference type="ARBA" id="ARBA00022989"/>
    </source>
</evidence>
<comment type="similarity">
    <text evidence="3">Belongs to the peptidase M28 family.</text>
</comment>
<feature type="transmembrane region" description="Helical" evidence="14">
    <location>
        <begin position="33"/>
        <end position="55"/>
    </location>
</feature>
<keyword evidence="8" id="KW-0256">Endoplasmic reticulum</keyword>
<comment type="subcellular location">
    <subcellularLocation>
        <location evidence="2">Endoplasmic reticulum membrane</location>
        <topology evidence="2">Multi-pass membrane protein</topology>
    </subcellularLocation>
</comment>
<feature type="domain" description="Endoplasmic reticulum metallopeptidase 1/1-A TM" evidence="17">
    <location>
        <begin position="420"/>
        <end position="633"/>
    </location>
</feature>
<evidence type="ECO:0000313" key="18">
    <source>
        <dbReference type="Proteomes" id="UP001652628"/>
    </source>
</evidence>
<dbReference type="GO" id="GO:0046872">
    <property type="term" value="F:metal ion binding"/>
    <property type="evidence" value="ECO:0007669"/>
    <property type="project" value="UniProtKB-KW"/>
</dbReference>
<evidence type="ECO:0000256" key="12">
    <source>
        <dbReference type="ARBA" id="ARBA00023136"/>
    </source>
</evidence>
<evidence type="ECO:0000256" key="8">
    <source>
        <dbReference type="ARBA" id="ARBA00022824"/>
    </source>
</evidence>
<keyword evidence="18" id="KW-1185">Reference proteome</keyword>
<protein>
    <submittedName>
        <fullName evidence="19">Endoplasmic reticulum metallopeptidase 1-like</fullName>
    </submittedName>
</protein>
<feature type="transmembrane region" description="Helical" evidence="14">
    <location>
        <begin position="620"/>
        <end position="642"/>
    </location>
</feature>
<evidence type="ECO:0000256" key="14">
    <source>
        <dbReference type="SAM" id="Phobius"/>
    </source>
</evidence>
<dbReference type="CDD" id="cd03875">
    <property type="entry name" value="M28_Fxna_like"/>
    <property type="match status" value="1"/>
</dbReference>
<dbReference type="SUPFAM" id="SSF53187">
    <property type="entry name" value="Zn-dependent exopeptidases"/>
    <property type="match status" value="1"/>
</dbReference>
<sequence>MNEKIDKEIALDEEVVESASLKGRPEDRRRLSWYYAPSFLLLWLALFFAIVIPLFNRLPDRITIAEEPARLGEFVAERAERLLYEFERIGPKVVGSQANEVETVAFLLNEVEKIRKELRNDLYELDIDVQLSTGGFLFSSMLNMYQGVQNVIVKLSAKNSQRESYLLINSHFDSKPGSPGSGDDGTMVVVMLEVLRQMATSDTPFENGVIFLFNGAEENALQGAHGFITQHKWATNCKALINLEVGGSGGRDLLFQSGPNNPWLMKYYRQHAKHPFATTLAEETWQAGIIPSDTDFRIFRDYGNVPGLDIAQANNGYVYHTAFDTIKVIPGGSIQNTGNNILALARAFANASELYENEESDNSHAVFFDFLGLFFVYYTENTGIILNCCIGVISLVLVGCSLWRMSRQSEVTLGQISLWFLIVVGLHVVGALLCFCLPLLMAVIFDAGDRSLTYFTSNWLVFGLYVFPAVIGLVLPLTLYYTLMPNDKLSHAYLIQMSFHAHFVVLALLILILTAVGIRSQYLCLISLIFYGGALLLNLLSTLHDRGYYWSVIVILLQVFPFCYFCYLFYMVLVVFFPITGRNGIGSNPDLIIALLCAFCTYFALGFVAQFINVFRWPKLILLGLGVVTFIFCMIAVSEVGFPYRAETNVMRVTFMQTNRIFYGYDGTVSHSDSGYYFVYQDRRGLNPLEDSGVNLTGLVSMEPDCDKYVMCGAPCFYFCGGVRNAGWLPREVVSPGEITLELLEKTILVADNKVRFNFELTGPPHMNVFIQPVGIANVTNWSFERKLLDDQDTFKPPYFIFFSYGKDDSPLKFYMN</sequence>
<evidence type="ECO:0000256" key="13">
    <source>
        <dbReference type="ARBA" id="ARBA00023180"/>
    </source>
</evidence>
<dbReference type="GO" id="GO:0005789">
    <property type="term" value="C:endoplasmic reticulum membrane"/>
    <property type="evidence" value="ECO:0007669"/>
    <property type="project" value="UniProtKB-SubCell"/>
</dbReference>
<dbReference type="AlphaFoldDB" id="A0AB39Z794"/>
<dbReference type="RefSeq" id="XP_016929528.3">
    <property type="nucleotide sequence ID" value="XM_017074039.4"/>
</dbReference>
<evidence type="ECO:0000256" key="5">
    <source>
        <dbReference type="ARBA" id="ARBA00022692"/>
    </source>
</evidence>
<reference evidence="19" key="1">
    <citation type="submission" date="2025-08" db="UniProtKB">
        <authorList>
            <consortium name="RefSeq"/>
        </authorList>
    </citation>
    <scope>IDENTIFICATION</scope>
</reference>
<dbReference type="GeneID" id="108009572"/>
<keyword evidence="4" id="KW-0645">Protease</keyword>
<feature type="transmembrane region" description="Helical" evidence="14">
    <location>
        <begin position="547"/>
        <end position="579"/>
    </location>
</feature>
<dbReference type="GO" id="GO:0008235">
    <property type="term" value="F:metalloexopeptidase activity"/>
    <property type="evidence" value="ECO:0007669"/>
    <property type="project" value="InterPro"/>
</dbReference>
<organism evidence="18 19">
    <name type="scientific">Drosophila suzukii</name>
    <name type="common">Spotted-wing drosophila fruit fly</name>
    <dbReference type="NCBI Taxonomy" id="28584"/>
    <lineage>
        <taxon>Eukaryota</taxon>
        <taxon>Metazoa</taxon>
        <taxon>Ecdysozoa</taxon>
        <taxon>Arthropoda</taxon>
        <taxon>Hexapoda</taxon>
        <taxon>Insecta</taxon>
        <taxon>Pterygota</taxon>
        <taxon>Neoptera</taxon>
        <taxon>Endopterygota</taxon>
        <taxon>Diptera</taxon>
        <taxon>Brachycera</taxon>
        <taxon>Muscomorpha</taxon>
        <taxon>Ephydroidea</taxon>
        <taxon>Drosophilidae</taxon>
        <taxon>Drosophila</taxon>
        <taxon>Sophophora</taxon>
    </lineage>
</organism>